<dbReference type="Gene3D" id="2.40.70.10">
    <property type="entry name" value="Acid Proteases"/>
    <property type="match status" value="2"/>
</dbReference>
<dbReference type="InterPro" id="IPR034164">
    <property type="entry name" value="Pepsin-like_dom"/>
</dbReference>
<reference evidence="7" key="1">
    <citation type="journal article" date="2020" name="Stud. Mycol.">
        <title>101 Dothideomycetes genomes: a test case for predicting lifestyles and emergence of pathogens.</title>
        <authorList>
            <person name="Haridas S."/>
            <person name="Albert R."/>
            <person name="Binder M."/>
            <person name="Bloem J."/>
            <person name="Labutti K."/>
            <person name="Salamov A."/>
            <person name="Andreopoulos B."/>
            <person name="Baker S."/>
            <person name="Barry K."/>
            <person name="Bills G."/>
            <person name="Bluhm B."/>
            <person name="Cannon C."/>
            <person name="Castanera R."/>
            <person name="Culley D."/>
            <person name="Daum C."/>
            <person name="Ezra D."/>
            <person name="Gonzalez J."/>
            <person name="Henrissat B."/>
            <person name="Kuo A."/>
            <person name="Liang C."/>
            <person name="Lipzen A."/>
            <person name="Lutzoni F."/>
            <person name="Magnuson J."/>
            <person name="Mondo S."/>
            <person name="Nolan M."/>
            <person name="Ohm R."/>
            <person name="Pangilinan J."/>
            <person name="Park H.-J."/>
            <person name="Ramirez L."/>
            <person name="Alfaro M."/>
            <person name="Sun H."/>
            <person name="Tritt A."/>
            <person name="Yoshinaga Y."/>
            <person name="Zwiers L.-H."/>
            <person name="Turgeon B."/>
            <person name="Goodwin S."/>
            <person name="Spatafora J."/>
            <person name="Crous P."/>
            <person name="Grigoriev I."/>
        </authorList>
    </citation>
    <scope>NUCLEOTIDE SEQUENCE</scope>
    <source>
        <strain evidence="7">HMLAC05119</strain>
    </source>
</reference>
<name>A0A6A5QRV2_AMPQU</name>
<evidence type="ECO:0000256" key="2">
    <source>
        <dbReference type="ARBA" id="ARBA00022750"/>
    </source>
</evidence>
<keyword evidence="4" id="KW-0645">Protease</keyword>
<gene>
    <name evidence="7" type="ORF">BDU57DRAFT_187101</name>
</gene>
<dbReference type="PROSITE" id="PS00141">
    <property type="entry name" value="ASP_PROTEASE"/>
    <property type="match status" value="1"/>
</dbReference>
<feature type="active site" evidence="3">
    <location>
        <position position="90"/>
    </location>
</feature>
<sequence>MHILHLILFGISLRAYSVVTATGSRTVARNDITDNVYNLTRSKRFSKSAYACAESLCKSQLQLDLRTHSFGFFYNAAVTIGGEDFELNIDTGSHVTWVAATDFTCSDDKGKDVLPQEKCRSGRLFNPNKPAFQPVGQNDLIGYGDGSFASGEKGKVRLGIGGNTIKQTIIAADHVSVKNDGICSGVLGLSYPTEMAFGRKEEKSTSVLYTLFQNTSIPPILSLTLNRYSIHDPTRSAGILAFGGIPSIPTNKHWVQTPIVPHTTGIGMYSINIDGITIMPPSRPSRKSPTKQGRQNDGLHIQSRLTMVIDSGATAITLPSEIVSHFASLFLPPAYYDESAKLYRVLCNALPAQISIQIAGTTYPIAREDLILHDYANGANTCFISIQPSHHGSLMLGQPWLKSVLVAFDMRGAAWTHRKAHRKAHRTALGLVRIASRPKY</sequence>
<evidence type="ECO:0000313" key="8">
    <source>
        <dbReference type="Proteomes" id="UP000800096"/>
    </source>
</evidence>
<evidence type="ECO:0000256" key="4">
    <source>
        <dbReference type="RuleBase" id="RU000454"/>
    </source>
</evidence>
<proteinExistence type="inferred from homology"/>
<dbReference type="PANTHER" id="PTHR47966">
    <property type="entry name" value="BETA-SITE APP-CLEAVING ENZYME, ISOFORM A-RELATED"/>
    <property type="match status" value="1"/>
</dbReference>
<organism evidence="7 8">
    <name type="scientific">Ampelomyces quisqualis</name>
    <name type="common">Powdery mildew agent</name>
    <dbReference type="NCBI Taxonomy" id="50730"/>
    <lineage>
        <taxon>Eukaryota</taxon>
        <taxon>Fungi</taxon>
        <taxon>Dikarya</taxon>
        <taxon>Ascomycota</taxon>
        <taxon>Pezizomycotina</taxon>
        <taxon>Dothideomycetes</taxon>
        <taxon>Pleosporomycetidae</taxon>
        <taxon>Pleosporales</taxon>
        <taxon>Pleosporineae</taxon>
        <taxon>Phaeosphaeriaceae</taxon>
        <taxon>Ampelomyces</taxon>
    </lineage>
</organism>
<evidence type="ECO:0000256" key="1">
    <source>
        <dbReference type="ARBA" id="ARBA00007447"/>
    </source>
</evidence>
<dbReference type="InterPro" id="IPR021109">
    <property type="entry name" value="Peptidase_aspartic_dom_sf"/>
</dbReference>
<dbReference type="AlphaFoldDB" id="A0A6A5QRV2"/>
<evidence type="ECO:0000313" key="7">
    <source>
        <dbReference type="EMBL" id="KAF1918099.1"/>
    </source>
</evidence>
<evidence type="ECO:0000259" key="6">
    <source>
        <dbReference type="PROSITE" id="PS51767"/>
    </source>
</evidence>
<keyword evidence="5" id="KW-0732">Signal</keyword>
<accession>A0A6A5QRV2</accession>
<dbReference type="Proteomes" id="UP000800096">
    <property type="component" value="Unassembled WGS sequence"/>
</dbReference>
<dbReference type="PRINTS" id="PR00792">
    <property type="entry name" value="PEPSIN"/>
</dbReference>
<keyword evidence="8" id="KW-1185">Reference proteome</keyword>
<feature type="chain" id="PRO_5025555275" evidence="5">
    <location>
        <begin position="18"/>
        <end position="440"/>
    </location>
</feature>
<dbReference type="Pfam" id="PF00026">
    <property type="entry name" value="Asp"/>
    <property type="match status" value="1"/>
</dbReference>
<dbReference type="OrthoDB" id="15189at2759"/>
<feature type="active site" evidence="3">
    <location>
        <position position="310"/>
    </location>
</feature>
<comment type="similarity">
    <text evidence="1 4">Belongs to the peptidase A1 family.</text>
</comment>
<dbReference type="SUPFAM" id="SSF50630">
    <property type="entry name" value="Acid proteases"/>
    <property type="match status" value="1"/>
</dbReference>
<evidence type="ECO:0000256" key="3">
    <source>
        <dbReference type="PIRSR" id="PIRSR601461-1"/>
    </source>
</evidence>
<dbReference type="InterPro" id="IPR033121">
    <property type="entry name" value="PEPTIDASE_A1"/>
</dbReference>
<feature type="signal peptide" evidence="5">
    <location>
        <begin position="1"/>
        <end position="17"/>
    </location>
</feature>
<protein>
    <submittedName>
        <fullName evidence="7">Aspartic peptidase domain-containing protein</fullName>
    </submittedName>
</protein>
<keyword evidence="4" id="KW-0378">Hydrolase</keyword>
<dbReference type="EMBL" id="ML979134">
    <property type="protein sequence ID" value="KAF1918099.1"/>
    <property type="molecule type" value="Genomic_DNA"/>
</dbReference>
<dbReference type="PANTHER" id="PTHR47966:SF47">
    <property type="entry name" value="ENDOPEPTIDASE, PUTATIVE (AFU_ORTHOLOGUE AFUA_3G01220)-RELATED"/>
    <property type="match status" value="1"/>
</dbReference>
<dbReference type="GO" id="GO:0004190">
    <property type="term" value="F:aspartic-type endopeptidase activity"/>
    <property type="evidence" value="ECO:0007669"/>
    <property type="project" value="UniProtKB-KW"/>
</dbReference>
<dbReference type="GO" id="GO:0006508">
    <property type="term" value="P:proteolysis"/>
    <property type="evidence" value="ECO:0007669"/>
    <property type="project" value="UniProtKB-KW"/>
</dbReference>
<dbReference type="InterPro" id="IPR001461">
    <property type="entry name" value="Aspartic_peptidase_A1"/>
</dbReference>
<evidence type="ECO:0000256" key="5">
    <source>
        <dbReference type="SAM" id="SignalP"/>
    </source>
</evidence>
<feature type="domain" description="Peptidase A1" evidence="6">
    <location>
        <begin position="74"/>
        <end position="418"/>
    </location>
</feature>
<dbReference type="InterPro" id="IPR001969">
    <property type="entry name" value="Aspartic_peptidase_AS"/>
</dbReference>
<dbReference type="PROSITE" id="PS51767">
    <property type="entry name" value="PEPTIDASE_A1"/>
    <property type="match status" value="1"/>
</dbReference>
<keyword evidence="2 4" id="KW-0064">Aspartyl protease</keyword>
<dbReference type="CDD" id="cd05471">
    <property type="entry name" value="pepsin_like"/>
    <property type="match status" value="1"/>
</dbReference>
<dbReference type="GO" id="GO:0000324">
    <property type="term" value="C:fungal-type vacuole"/>
    <property type="evidence" value="ECO:0007669"/>
    <property type="project" value="TreeGrafter"/>
</dbReference>